<evidence type="ECO:0000259" key="3">
    <source>
        <dbReference type="Pfam" id="PF22725"/>
    </source>
</evidence>
<dbReference type="Pfam" id="PF01408">
    <property type="entry name" value="GFO_IDH_MocA"/>
    <property type="match status" value="1"/>
</dbReference>
<sequence>MSSALEREDEGDIGMNLGFIGCGIISEAHLRGLAELKDAGGPAFAVPAVCDLRHEMAAAFARRVKETLGQEPNVYTDYREMLEKERLEAVSVLVTHDLHHSVAEDCFAAGAHVQMQKPLAISPSFGRKMIEDAKRYGKVLTLSEPSVLGAANVAVSRAVRGGLIGNVYLVLDYAASAVGSGFFAGTPWRHMKGRAGAGWINDHGVHRTHSFLDVVGPVEEVFAYAAIFEKVRSHGGVTIRPTGEDAAVTAFRFANGALGHWMCATAIHGEETWGVRFYGSQGCLVPGKHAALGDGTVVTMAEIVEQYASGVIADPFAHSYLELYEAVKSGKPPISSAESGLEALGIVFAALESATTGEPVRVQDVITGAKHAYEDTVIEEMA</sequence>
<dbReference type="Pfam" id="PF22725">
    <property type="entry name" value="GFO_IDH_MocA_C3"/>
    <property type="match status" value="1"/>
</dbReference>
<dbReference type="SUPFAM" id="SSF55347">
    <property type="entry name" value="Glyceraldehyde-3-phosphate dehydrogenase-like, C-terminal domain"/>
    <property type="match status" value="1"/>
</dbReference>
<dbReference type="GO" id="GO:0016491">
    <property type="term" value="F:oxidoreductase activity"/>
    <property type="evidence" value="ECO:0007669"/>
    <property type="project" value="UniProtKB-KW"/>
</dbReference>
<feature type="domain" description="GFO/IDH/MocA-like oxidoreductase" evidence="3">
    <location>
        <begin position="155"/>
        <end position="284"/>
    </location>
</feature>
<dbReference type="GO" id="GO:0000166">
    <property type="term" value="F:nucleotide binding"/>
    <property type="evidence" value="ECO:0007669"/>
    <property type="project" value="InterPro"/>
</dbReference>
<dbReference type="InterPro" id="IPR050463">
    <property type="entry name" value="Gfo/Idh/MocA_oxidrdct_glycsds"/>
</dbReference>
<dbReference type="PANTHER" id="PTHR43818:SF11">
    <property type="entry name" value="BCDNA.GH03377"/>
    <property type="match status" value="1"/>
</dbReference>
<dbReference type="InterPro" id="IPR000683">
    <property type="entry name" value="Gfo/Idh/MocA-like_OxRdtase_N"/>
</dbReference>
<dbReference type="Proteomes" id="UP000269097">
    <property type="component" value="Chromosome"/>
</dbReference>
<dbReference type="PANTHER" id="PTHR43818">
    <property type="entry name" value="BCDNA.GH03377"/>
    <property type="match status" value="1"/>
</dbReference>
<protein>
    <submittedName>
        <fullName evidence="4">Gfo/Idh/MocA family oxidoreductase</fullName>
    </submittedName>
</protein>
<dbReference type="InterPro" id="IPR055170">
    <property type="entry name" value="GFO_IDH_MocA-like_dom"/>
</dbReference>
<evidence type="ECO:0000256" key="1">
    <source>
        <dbReference type="ARBA" id="ARBA00023002"/>
    </source>
</evidence>
<feature type="domain" description="Gfo/Idh/MocA-like oxidoreductase N-terminal" evidence="2">
    <location>
        <begin position="16"/>
        <end position="141"/>
    </location>
</feature>
<keyword evidence="1" id="KW-0560">Oxidoreductase</keyword>
<dbReference type="InterPro" id="IPR036291">
    <property type="entry name" value="NAD(P)-bd_dom_sf"/>
</dbReference>
<keyword evidence="5" id="KW-1185">Reference proteome</keyword>
<accession>A0A3G3JZP6</accession>
<dbReference type="KEGG" id="coh:EAV92_14760"/>
<evidence type="ECO:0000259" key="2">
    <source>
        <dbReference type="Pfam" id="PF01408"/>
    </source>
</evidence>
<evidence type="ECO:0000313" key="4">
    <source>
        <dbReference type="EMBL" id="AYQ73726.1"/>
    </source>
</evidence>
<name>A0A3G3JZP6_9BACL</name>
<gene>
    <name evidence="4" type="ORF">EAV92_14760</name>
</gene>
<dbReference type="EMBL" id="CP033433">
    <property type="protein sequence ID" value="AYQ73726.1"/>
    <property type="molecule type" value="Genomic_DNA"/>
</dbReference>
<organism evidence="4 5">
    <name type="scientific">Cohnella candidum</name>
    <dbReference type="NCBI Taxonomy" id="2674991"/>
    <lineage>
        <taxon>Bacteria</taxon>
        <taxon>Bacillati</taxon>
        <taxon>Bacillota</taxon>
        <taxon>Bacilli</taxon>
        <taxon>Bacillales</taxon>
        <taxon>Paenibacillaceae</taxon>
        <taxon>Cohnella</taxon>
    </lineage>
</organism>
<dbReference type="Gene3D" id="3.40.50.720">
    <property type="entry name" value="NAD(P)-binding Rossmann-like Domain"/>
    <property type="match status" value="1"/>
</dbReference>
<reference evidence="4 5" key="1">
    <citation type="submission" date="2018-10" db="EMBL/GenBank/DDBJ databases">
        <title>Genome Sequence of Cohnella sp.</title>
        <authorList>
            <person name="Srinivasan S."/>
            <person name="Kim M.K."/>
        </authorList>
    </citation>
    <scope>NUCLEOTIDE SEQUENCE [LARGE SCALE GENOMIC DNA]</scope>
    <source>
        <strain evidence="4 5">18JY8-7</strain>
    </source>
</reference>
<dbReference type="Gene3D" id="3.30.360.10">
    <property type="entry name" value="Dihydrodipicolinate Reductase, domain 2"/>
    <property type="match status" value="1"/>
</dbReference>
<dbReference type="SUPFAM" id="SSF51735">
    <property type="entry name" value="NAD(P)-binding Rossmann-fold domains"/>
    <property type="match status" value="1"/>
</dbReference>
<evidence type="ECO:0000313" key="5">
    <source>
        <dbReference type="Proteomes" id="UP000269097"/>
    </source>
</evidence>
<dbReference type="AlphaFoldDB" id="A0A3G3JZP6"/>
<proteinExistence type="predicted"/>